<feature type="transmembrane region" description="Helical" evidence="1">
    <location>
        <begin position="214"/>
        <end position="235"/>
    </location>
</feature>
<gene>
    <name evidence="2" type="ORF">KCU98_g1615</name>
</gene>
<reference evidence="2" key="1">
    <citation type="journal article" date="2021" name="J Fungi (Basel)">
        <title>Virulence traits and population genomics of the black yeast Aureobasidium melanogenum.</title>
        <authorList>
            <person name="Cernosa A."/>
            <person name="Sun X."/>
            <person name="Gostincar C."/>
            <person name="Fang C."/>
            <person name="Gunde-Cimerman N."/>
            <person name="Song Z."/>
        </authorList>
    </citation>
    <scope>NUCLEOTIDE SEQUENCE</scope>
    <source>
        <strain evidence="2">EXF-9298</strain>
    </source>
</reference>
<name>A0A9P8K1C5_AURME</name>
<dbReference type="EMBL" id="JAHFXS010000063">
    <property type="protein sequence ID" value="KAG9989800.1"/>
    <property type="molecule type" value="Genomic_DNA"/>
</dbReference>
<accession>A0A9P8K1C5</accession>
<keyword evidence="1" id="KW-0812">Transmembrane</keyword>
<keyword evidence="1" id="KW-0472">Membrane</keyword>
<keyword evidence="1" id="KW-1133">Transmembrane helix</keyword>
<evidence type="ECO:0000313" key="3">
    <source>
        <dbReference type="Proteomes" id="UP000729357"/>
    </source>
</evidence>
<dbReference type="AlphaFoldDB" id="A0A9P8K1C5"/>
<keyword evidence="3" id="KW-1185">Reference proteome</keyword>
<organism evidence="2 3">
    <name type="scientific">Aureobasidium melanogenum</name>
    <name type="common">Aureobasidium pullulans var. melanogenum</name>
    <dbReference type="NCBI Taxonomy" id="46634"/>
    <lineage>
        <taxon>Eukaryota</taxon>
        <taxon>Fungi</taxon>
        <taxon>Dikarya</taxon>
        <taxon>Ascomycota</taxon>
        <taxon>Pezizomycotina</taxon>
        <taxon>Dothideomycetes</taxon>
        <taxon>Dothideomycetidae</taxon>
        <taxon>Dothideales</taxon>
        <taxon>Saccotheciaceae</taxon>
        <taxon>Aureobasidium</taxon>
    </lineage>
</organism>
<sequence>MSTTDSFEWVFVERNDSAFQDKPHLRPSVWAVYHHTRNFTTVCAIHGSYGHIQNSMFISPQVAHGSGSNGLIDSKSIIKYEPRASIKLLPSWVNRTLPSLDTLLNEGLTETDLPTFLASSLAISLGQWPKQILHYPIEDPSSPQYLAYSDTGILVGNPDMYNLLAPGYSNSDSSSRSHILYPGSQIIGAHGNYRLRMNITSHGYGYFIDQPTKAIAVSVLAAYCLYIMIFIFLALTFNRTHSSAWDSIGELTALAIMSRPDDKLRNTSAGIETVALFRLPTNIRAVDDNHLEILFGDDEGGPKSAVVEKDKKYE</sequence>
<proteinExistence type="predicted"/>
<reference evidence="2" key="2">
    <citation type="submission" date="2021-08" db="EMBL/GenBank/DDBJ databases">
        <authorList>
            <person name="Gostincar C."/>
            <person name="Sun X."/>
            <person name="Song Z."/>
            <person name="Gunde-Cimerman N."/>
        </authorList>
    </citation>
    <scope>NUCLEOTIDE SEQUENCE</scope>
    <source>
        <strain evidence="2">EXF-9298</strain>
    </source>
</reference>
<comment type="caution">
    <text evidence="2">The sequence shown here is derived from an EMBL/GenBank/DDBJ whole genome shotgun (WGS) entry which is preliminary data.</text>
</comment>
<dbReference type="Proteomes" id="UP000729357">
    <property type="component" value="Unassembled WGS sequence"/>
</dbReference>
<evidence type="ECO:0000256" key="1">
    <source>
        <dbReference type="SAM" id="Phobius"/>
    </source>
</evidence>
<evidence type="ECO:0000313" key="2">
    <source>
        <dbReference type="EMBL" id="KAG9989800.1"/>
    </source>
</evidence>
<protein>
    <submittedName>
        <fullName evidence="2">Uncharacterized protein</fullName>
    </submittedName>
</protein>
<feature type="non-terminal residue" evidence="2">
    <location>
        <position position="314"/>
    </location>
</feature>